<dbReference type="AlphaFoldDB" id="A0A0E9U8S1"/>
<dbReference type="EMBL" id="GBXM01046293">
    <property type="protein sequence ID" value="JAH62284.1"/>
    <property type="molecule type" value="Transcribed_RNA"/>
</dbReference>
<sequence>MRHFCIPEANTAVCYSCNLLCAP</sequence>
<reference evidence="1" key="2">
    <citation type="journal article" date="2015" name="Fish Shellfish Immunol.">
        <title>Early steps in the European eel (Anguilla anguilla)-Vibrio vulnificus interaction in the gills: Role of the RtxA13 toxin.</title>
        <authorList>
            <person name="Callol A."/>
            <person name="Pajuelo D."/>
            <person name="Ebbesson L."/>
            <person name="Teles M."/>
            <person name="MacKenzie S."/>
            <person name="Amaro C."/>
        </authorList>
    </citation>
    <scope>NUCLEOTIDE SEQUENCE</scope>
</reference>
<proteinExistence type="predicted"/>
<name>A0A0E9U8S1_ANGAN</name>
<accession>A0A0E9U8S1</accession>
<reference evidence="1" key="1">
    <citation type="submission" date="2014-11" db="EMBL/GenBank/DDBJ databases">
        <authorList>
            <person name="Amaro Gonzalez C."/>
        </authorList>
    </citation>
    <scope>NUCLEOTIDE SEQUENCE</scope>
</reference>
<evidence type="ECO:0000313" key="1">
    <source>
        <dbReference type="EMBL" id="JAH62284.1"/>
    </source>
</evidence>
<organism evidence="1">
    <name type="scientific">Anguilla anguilla</name>
    <name type="common">European freshwater eel</name>
    <name type="synonym">Muraena anguilla</name>
    <dbReference type="NCBI Taxonomy" id="7936"/>
    <lineage>
        <taxon>Eukaryota</taxon>
        <taxon>Metazoa</taxon>
        <taxon>Chordata</taxon>
        <taxon>Craniata</taxon>
        <taxon>Vertebrata</taxon>
        <taxon>Euteleostomi</taxon>
        <taxon>Actinopterygii</taxon>
        <taxon>Neopterygii</taxon>
        <taxon>Teleostei</taxon>
        <taxon>Anguilliformes</taxon>
        <taxon>Anguillidae</taxon>
        <taxon>Anguilla</taxon>
    </lineage>
</organism>
<protein>
    <submittedName>
        <fullName evidence="1">Uncharacterized protein</fullName>
    </submittedName>
</protein>